<evidence type="ECO:0000313" key="2">
    <source>
        <dbReference type="Proteomes" id="UP001055811"/>
    </source>
</evidence>
<comment type="caution">
    <text evidence="1">The sequence shown here is derived from an EMBL/GenBank/DDBJ whole genome shotgun (WGS) entry which is preliminary data.</text>
</comment>
<keyword evidence="2" id="KW-1185">Reference proteome</keyword>
<name>A0ACB9FAD5_CICIN</name>
<reference evidence="1 2" key="2">
    <citation type="journal article" date="2022" name="Mol. Ecol. Resour.">
        <title>The genomes of chicory, endive, great burdock and yacon provide insights into Asteraceae paleo-polyploidization history and plant inulin production.</title>
        <authorList>
            <person name="Fan W."/>
            <person name="Wang S."/>
            <person name="Wang H."/>
            <person name="Wang A."/>
            <person name="Jiang F."/>
            <person name="Liu H."/>
            <person name="Zhao H."/>
            <person name="Xu D."/>
            <person name="Zhang Y."/>
        </authorList>
    </citation>
    <scope>NUCLEOTIDE SEQUENCE [LARGE SCALE GENOMIC DNA]</scope>
    <source>
        <strain evidence="2">cv. Punajuju</strain>
        <tissue evidence="1">Leaves</tissue>
    </source>
</reference>
<dbReference type="Proteomes" id="UP001055811">
    <property type="component" value="Linkage Group LG03"/>
</dbReference>
<dbReference type="EMBL" id="CM042011">
    <property type="protein sequence ID" value="KAI3767795.1"/>
    <property type="molecule type" value="Genomic_DNA"/>
</dbReference>
<evidence type="ECO:0000313" key="1">
    <source>
        <dbReference type="EMBL" id="KAI3767795.1"/>
    </source>
</evidence>
<accession>A0ACB9FAD5</accession>
<organism evidence="1 2">
    <name type="scientific">Cichorium intybus</name>
    <name type="common">Chicory</name>
    <dbReference type="NCBI Taxonomy" id="13427"/>
    <lineage>
        <taxon>Eukaryota</taxon>
        <taxon>Viridiplantae</taxon>
        <taxon>Streptophyta</taxon>
        <taxon>Embryophyta</taxon>
        <taxon>Tracheophyta</taxon>
        <taxon>Spermatophyta</taxon>
        <taxon>Magnoliopsida</taxon>
        <taxon>eudicotyledons</taxon>
        <taxon>Gunneridae</taxon>
        <taxon>Pentapetalae</taxon>
        <taxon>asterids</taxon>
        <taxon>campanulids</taxon>
        <taxon>Asterales</taxon>
        <taxon>Asteraceae</taxon>
        <taxon>Cichorioideae</taxon>
        <taxon>Cichorieae</taxon>
        <taxon>Cichoriinae</taxon>
        <taxon>Cichorium</taxon>
    </lineage>
</organism>
<sequence length="131" mass="15296">MTWPMGIVVRNKAKLVAKGYSQIEGIDYDETYAPVARLKAIRIFLAYAAHKNIIVHQMDVKSEILQGDLHEVVYLQQPPRFEDLSHPNHVYRLNKDVYGLKQSPRAWYETLSNFLVKSGYRRRTIDPTFFV</sequence>
<gene>
    <name evidence="1" type="ORF">L2E82_18204</name>
</gene>
<proteinExistence type="predicted"/>
<reference evidence="2" key="1">
    <citation type="journal article" date="2022" name="Mol. Ecol. Resour.">
        <title>The genomes of chicory, endive, great burdock and yacon provide insights into Asteraceae palaeo-polyploidization history and plant inulin production.</title>
        <authorList>
            <person name="Fan W."/>
            <person name="Wang S."/>
            <person name="Wang H."/>
            <person name="Wang A."/>
            <person name="Jiang F."/>
            <person name="Liu H."/>
            <person name="Zhao H."/>
            <person name="Xu D."/>
            <person name="Zhang Y."/>
        </authorList>
    </citation>
    <scope>NUCLEOTIDE SEQUENCE [LARGE SCALE GENOMIC DNA]</scope>
    <source>
        <strain evidence="2">cv. Punajuju</strain>
    </source>
</reference>
<protein>
    <submittedName>
        <fullName evidence="1">Uncharacterized protein</fullName>
    </submittedName>
</protein>